<protein>
    <submittedName>
        <fullName evidence="7">Uncharacterized protein</fullName>
    </submittedName>
</protein>
<keyword evidence="5 6" id="KW-0472">Membrane</keyword>
<feature type="transmembrane region" description="Helical" evidence="6">
    <location>
        <begin position="185"/>
        <end position="204"/>
    </location>
</feature>
<dbReference type="Proteomes" id="UP001499854">
    <property type="component" value="Unassembled WGS sequence"/>
</dbReference>
<feature type="transmembrane region" description="Helical" evidence="6">
    <location>
        <begin position="120"/>
        <end position="138"/>
    </location>
</feature>
<evidence type="ECO:0000256" key="3">
    <source>
        <dbReference type="ARBA" id="ARBA00022692"/>
    </source>
</evidence>
<sequence>MTADEEESGAGAGLVRRTAERLSRRAASLRQLRGRLDERHPKAAEVVRFVLAPDTIDRCFAVAAQIFVTALPMTLAIIAFLPHALRDQVRKSFSQQLGVQGQSAQTVTTFFNGENSLREAIGIVGVVAALISATSLTRRLQRLYERQWSLKPGPMRSSAVRWLAWVLVWVAVLAAQAPMRAGKGGLLVLGWGASAVLSVGLWWWTPHLLLLRRVGWRRLLPTALLTGLGQVALGLGSRAVMPTVTGRSVAEYGPFGLVLSMMTWLLVVAGVIVLGAGVGRILAEPG</sequence>
<comment type="subcellular location">
    <subcellularLocation>
        <location evidence="1">Cell membrane</location>
        <topology evidence="1">Multi-pass membrane protein</topology>
    </subcellularLocation>
</comment>
<dbReference type="Pfam" id="PF03631">
    <property type="entry name" value="Virul_fac_BrkB"/>
    <property type="match status" value="1"/>
</dbReference>
<dbReference type="EMBL" id="BAAAQM010000045">
    <property type="protein sequence ID" value="GAA1991274.1"/>
    <property type="molecule type" value="Genomic_DNA"/>
</dbReference>
<evidence type="ECO:0000313" key="7">
    <source>
        <dbReference type="EMBL" id="GAA1991274.1"/>
    </source>
</evidence>
<evidence type="ECO:0000256" key="2">
    <source>
        <dbReference type="ARBA" id="ARBA00022475"/>
    </source>
</evidence>
<comment type="caution">
    <text evidence="7">The sequence shown here is derived from an EMBL/GenBank/DDBJ whole genome shotgun (WGS) entry which is preliminary data.</text>
</comment>
<keyword evidence="8" id="KW-1185">Reference proteome</keyword>
<reference evidence="8" key="1">
    <citation type="journal article" date="2019" name="Int. J. Syst. Evol. Microbiol.">
        <title>The Global Catalogue of Microorganisms (GCM) 10K type strain sequencing project: providing services to taxonomists for standard genome sequencing and annotation.</title>
        <authorList>
            <consortium name="The Broad Institute Genomics Platform"/>
            <consortium name="The Broad Institute Genome Sequencing Center for Infectious Disease"/>
            <person name="Wu L."/>
            <person name="Ma J."/>
        </authorList>
    </citation>
    <scope>NUCLEOTIDE SEQUENCE [LARGE SCALE GENOMIC DNA]</scope>
    <source>
        <strain evidence="8">JCM 16013</strain>
    </source>
</reference>
<evidence type="ECO:0000256" key="6">
    <source>
        <dbReference type="SAM" id="Phobius"/>
    </source>
</evidence>
<keyword evidence="2" id="KW-1003">Cell membrane</keyword>
<feature type="transmembrane region" description="Helical" evidence="6">
    <location>
        <begin position="59"/>
        <end position="81"/>
    </location>
</feature>
<evidence type="ECO:0000256" key="1">
    <source>
        <dbReference type="ARBA" id="ARBA00004651"/>
    </source>
</evidence>
<feature type="transmembrane region" description="Helical" evidence="6">
    <location>
        <begin position="216"/>
        <end position="235"/>
    </location>
</feature>
<keyword evidence="3 6" id="KW-0812">Transmembrane</keyword>
<keyword evidence="4 6" id="KW-1133">Transmembrane helix</keyword>
<dbReference type="RefSeq" id="WP_344660833.1">
    <property type="nucleotide sequence ID" value="NZ_BAAAQM010000045.1"/>
</dbReference>
<name>A0ABP5E7A0_9ACTN</name>
<evidence type="ECO:0000256" key="4">
    <source>
        <dbReference type="ARBA" id="ARBA00022989"/>
    </source>
</evidence>
<proteinExistence type="predicted"/>
<gene>
    <name evidence="7" type="ORF">GCM10009838_63420</name>
</gene>
<evidence type="ECO:0000256" key="5">
    <source>
        <dbReference type="ARBA" id="ARBA00023136"/>
    </source>
</evidence>
<organism evidence="7 8">
    <name type="scientific">Catenulispora subtropica</name>
    <dbReference type="NCBI Taxonomy" id="450798"/>
    <lineage>
        <taxon>Bacteria</taxon>
        <taxon>Bacillati</taxon>
        <taxon>Actinomycetota</taxon>
        <taxon>Actinomycetes</taxon>
        <taxon>Catenulisporales</taxon>
        <taxon>Catenulisporaceae</taxon>
        <taxon>Catenulispora</taxon>
    </lineage>
</organism>
<accession>A0ABP5E7A0</accession>
<feature type="transmembrane region" description="Helical" evidence="6">
    <location>
        <begin position="255"/>
        <end position="283"/>
    </location>
</feature>
<feature type="transmembrane region" description="Helical" evidence="6">
    <location>
        <begin position="159"/>
        <end position="179"/>
    </location>
</feature>
<evidence type="ECO:0000313" key="8">
    <source>
        <dbReference type="Proteomes" id="UP001499854"/>
    </source>
</evidence>
<dbReference type="InterPro" id="IPR017039">
    <property type="entry name" value="Virul_fac_BrkB"/>
</dbReference>